<keyword evidence="1" id="KW-0677">Repeat</keyword>
<evidence type="ECO:0000256" key="2">
    <source>
        <dbReference type="ARBA" id="ARBA00023043"/>
    </source>
</evidence>
<keyword evidence="4" id="KW-1185">Reference proteome</keyword>
<dbReference type="KEGG" id="apln:108742740"/>
<dbReference type="InParanoid" id="A0A1W4XMD6"/>
<accession>A0A1W4XMD6</accession>
<dbReference type="RefSeq" id="XP_018333545.1">
    <property type="nucleotide sequence ID" value="XM_018478043.2"/>
</dbReference>
<dbReference type="GO" id="GO:0005737">
    <property type="term" value="C:cytoplasm"/>
    <property type="evidence" value="ECO:0007669"/>
    <property type="project" value="TreeGrafter"/>
</dbReference>
<organism evidence="4 5">
    <name type="scientific">Agrilus planipennis</name>
    <name type="common">Emerald ash borer</name>
    <name type="synonym">Agrilus marcopoli</name>
    <dbReference type="NCBI Taxonomy" id="224129"/>
    <lineage>
        <taxon>Eukaryota</taxon>
        <taxon>Metazoa</taxon>
        <taxon>Ecdysozoa</taxon>
        <taxon>Arthropoda</taxon>
        <taxon>Hexapoda</taxon>
        <taxon>Insecta</taxon>
        <taxon>Pterygota</taxon>
        <taxon>Neoptera</taxon>
        <taxon>Endopterygota</taxon>
        <taxon>Coleoptera</taxon>
        <taxon>Polyphaga</taxon>
        <taxon>Elateriformia</taxon>
        <taxon>Buprestoidea</taxon>
        <taxon>Buprestidae</taxon>
        <taxon>Agrilinae</taxon>
        <taxon>Agrilus</taxon>
    </lineage>
</organism>
<dbReference type="PROSITE" id="PS50088">
    <property type="entry name" value="ANK_REPEAT"/>
    <property type="match status" value="2"/>
</dbReference>
<protein>
    <submittedName>
        <fullName evidence="5">Uncharacterized protein LOC108742740</fullName>
    </submittedName>
</protein>
<gene>
    <name evidence="5" type="primary">LOC108742740</name>
</gene>
<dbReference type="Pfam" id="PF12796">
    <property type="entry name" value="Ank_2"/>
    <property type="match status" value="1"/>
</dbReference>
<keyword evidence="2 3" id="KW-0040">ANK repeat</keyword>
<dbReference type="Proteomes" id="UP000192223">
    <property type="component" value="Unplaced"/>
</dbReference>
<feature type="repeat" description="ANK" evidence="3">
    <location>
        <begin position="61"/>
        <end position="93"/>
    </location>
</feature>
<evidence type="ECO:0000256" key="1">
    <source>
        <dbReference type="ARBA" id="ARBA00022737"/>
    </source>
</evidence>
<dbReference type="PANTHER" id="PTHR24198:SF165">
    <property type="entry name" value="ANKYRIN REPEAT-CONTAINING PROTEIN-RELATED"/>
    <property type="match status" value="1"/>
</dbReference>
<dbReference type="InterPro" id="IPR002110">
    <property type="entry name" value="Ankyrin_rpt"/>
</dbReference>
<sequence>MALDRVADVEIVERLIRTDFDVNTRNNRNRTYLHVCSHISYIKFAEIFIKRGANVDAVDDDGLTPLHEAVRANNIEYVRMLLYYRADVTAKCFKYVSTAFMKALGAKSLEIAYELLDYEVDFSNVSFNGETTFALAMACNHTLAEALLDRSVEIDPDDYKLMHDILMRGNKSIFKRVWPVINKRILLDPEDEFLVEYLAMCTYTDDEWTDCLYDILECEVASELVVDNFHNNVFSLLQAFDLRTIERSVRVEIICLFLSLGLPVQLEDVLKFYNEFGHDEEFEAFVYMDVQPSSVPLWGYSSLPGLFALYFGADVDEHLKCLITRDCFGNFFEIRVYLKGILKIVNFCTIRKTLRDEYFIRNVVTNYCNDNSDRTDELVALHNEIIDCFNNMDEVPSLLELCRNRVRYFIYENAFLKKPCYYNTLLNGLKLPDSIKDIIKFKRTLYRRRSDVLL</sequence>
<dbReference type="PROSITE" id="PS50297">
    <property type="entry name" value="ANK_REP_REGION"/>
    <property type="match status" value="1"/>
</dbReference>
<reference evidence="5" key="1">
    <citation type="submission" date="2025-08" db="UniProtKB">
        <authorList>
            <consortium name="RefSeq"/>
        </authorList>
    </citation>
    <scope>IDENTIFICATION</scope>
    <source>
        <tissue evidence="5">Entire body</tissue>
    </source>
</reference>
<dbReference type="PANTHER" id="PTHR24198">
    <property type="entry name" value="ANKYRIN REPEAT AND PROTEIN KINASE DOMAIN-CONTAINING PROTEIN"/>
    <property type="match status" value="1"/>
</dbReference>
<dbReference type="AlphaFoldDB" id="A0A1W4XMD6"/>
<dbReference type="InterPro" id="IPR036770">
    <property type="entry name" value="Ankyrin_rpt-contain_sf"/>
</dbReference>
<dbReference type="SMART" id="SM00248">
    <property type="entry name" value="ANK"/>
    <property type="match status" value="4"/>
</dbReference>
<evidence type="ECO:0000313" key="4">
    <source>
        <dbReference type="Proteomes" id="UP000192223"/>
    </source>
</evidence>
<proteinExistence type="predicted"/>
<evidence type="ECO:0000313" key="5">
    <source>
        <dbReference type="RefSeq" id="XP_018333545.1"/>
    </source>
</evidence>
<dbReference type="Gene3D" id="1.25.40.20">
    <property type="entry name" value="Ankyrin repeat-containing domain"/>
    <property type="match status" value="1"/>
</dbReference>
<dbReference type="GeneID" id="108742740"/>
<evidence type="ECO:0000256" key="3">
    <source>
        <dbReference type="PROSITE-ProRule" id="PRU00023"/>
    </source>
</evidence>
<dbReference type="SUPFAM" id="SSF48403">
    <property type="entry name" value="Ankyrin repeat"/>
    <property type="match status" value="1"/>
</dbReference>
<name>A0A1W4XMD6_AGRPL</name>
<dbReference type="STRING" id="224129.A0A1W4XMD6"/>
<feature type="repeat" description="ANK" evidence="3">
    <location>
        <begin position="28"/>
        <end position="60"/>
    </location>
</feature>
<dbReference type="OrthoDB" id="6431538at2759"/>